<keyword evidence="4 9" id="KW-0963">Cytoplasm</keyword>
<keyword evidence="5 9" id="KW-0235">DNA replication</keyword>
<dbReference type="PROSITE" id="PS00618">
    <property type="entry name" value="RECF_2"/>
    <property type="match status" value="1"/>
</dbReference>
<dbReference type="GO" id="GO:0009432">
    <property type="term" value="P:SOS response"/>
    <property type="evidence" value="ECO:0007669"/>
    <property type="project" value="UniProtKB-UniRule"/>
</dbReference>
<comment type="subcellular location">
    <subcellularLocation>
        <location evidence="1 9 10">Cytoplasm</location>
    </subcellularLocation>
</comment>
<gene>
    <name evidence="9" type="primary">recF</name>
    <name evidence="12" type="ORF">FGF68_00250</name>
</gene>
<dbReference type="GO" id="GO:0003697">
    <property type="term" value="F:single-stranded DNA binding"/>
    <property type="evidence" value="ECO:0007669"/>
    <property type="project" value="UniProtKB-UniRule"/>
</dbReference>
<keyword evidence="8 9" id="KW-0238">DNA-binding</keyword>
<evidence type="ECO:0000256" key="2">
    <source>
        <dbReference type="ARBA" id="ARBA00008016"/>
    </source>
</evidence>
<dbReference type="PROSITE" id="PS00617">
    <property type="entry name" value="RECF_1"/>
    <property type="match status" value="1"/>
</dbReference>
<dbReference type="PANTHER" id="PTHR32182:SF0">
    <property type="entry name" value="DNA REPLICATION AND REPAIR PROTEIN RECF"/>
    <property type="match status" value="1"/>
</dbReference>
<keyword evidence="7 9" id="KW-0067">ATP-binding</keyword>
<dbReference type="Pfam" id="PF02463">
    <property type="entry name" value="SMC_N"/>
    <property type="match status" value="1"/>
</dbReference>
<accession>A0A5C4S2C8</accession>
<protein>
    <recommendedName>
        <fullName evidence="3 9">DNA replication and repair protein RecF</fullName>
    </recommendedName>
</protein>
<dbReference type="SUPFAM" id="SSF52540">
    <property type="entry name" value="P-loop containing nucleoside triphosphate hydrolases"/>
    <property type="match status" value="1"/>
</dbReference>
<dbReference type="InterPro" id="IPR003395">
    <property type="entry name" value="RecF/RecN/SMC_N"/>
</dbReference>
<evidence type="ECO:0000256" key="3">
    <source>
        <dbReference type="ARBA" id="ARBA00020170"/>
    </source>
</evidence>
<dbReference type="RefSeq" id="WP_139625987.1">
    <property type="nucleotide sequence ID" value="NZ_VDCI01000001.1"/>
</dbReference>
<comment type="similarity">
    <text evidence="2 9 10">Belongs to the RecF family.</text>
</comment>
<reference evidence="12 13" key="1">
    <citation type="submission" date="2019-05" db="EMBL/GenBank/DDBJ databases">
        <title>Draft Whole-Genome sequence of the green sulfur bacterium Prosthecochloris vibrioformis DSM 260.</title>
        <authorList>
            <person name="Meyer T.E."/>
            <person name="Kyndt J.A."/>
        </authorList>
    </citation>
    <scope>NUCLEOTIDE SEQUENCE [LARGE SCALE GENOMIC DNA]</scope>
    <source>
        <strain evidence="12 13">DSM 260</strain>
    </source>
</reference>
<dbReference type="InterPro" id="IPR001238">
    <property type="entry name" value="DNA-binding_RecF"/>
</dbReference>
<keyword evidence="9 10" id="KW-0742">SOS response</keyword>
<dbReference type="GO" id="GO:0000731">
    <property type="term" value="P:DNA synthesis involved in DNA repair"/>
    <property type="evidence" value="ECO:0007669"/>
    <property type="project" value="TreeGrafter"/>
</dbReference>
<feature type="binding site" evidence="9">
    <location>
        <begin position="30"/>
        <end position="37"/>
    </location>
    <ligand>
        <name>ATP</name>
        <dbReference type="ChEBI" id="CHEBI:30616"/>
    </ligand>
</feature>
<dbReference type="GO" id="GO:0006302">
    <property type="term" value="P:double-strand break repair"/>
    <property type="evidence" value="ECO:0007669"/>
    <property type="project" value="TreeGrafter"/>
</dbReference>
<sequence length="364" mass="40929">MQLQEIRIRSFRSHKDTLLACSGGINLIHGPNGAGKTNILDAMHFCALSRSMQGSQDRECIAFASDHFYLHAGFEADTGCLSSVQVSYATGGEKKIQLNGTELNRFSELVGRIPCVTFFPAELAIVNGAPGERRRFLDTAICQVDRRYLDALQMYRKVVQQRNALLNHGMYGALEVLTEQMVVSAACIMRSRYRFIASFIPLVQRVYETMGIDEQPGIVYKGSVHIVEAMPDEDRLRELLARRFEEVEPQERLRKQTLAGPHRDDIMFTLNGRDVKKYASQGQMRTLLICLKIALQRYLKEISGETPLFLLDDLFSELDNDRMEAVVSLVGMSGQSVITGTEPLLLDHVNNINIHEIQSTEKAG</sequence>
<keyword evidence="13" id="KW-1185">Reference proteome</keyword>
<dbReference type="Proteomes" id="UP000309544">
    <property type="component" value="Unassembled WGS sequence"/>
</dbReference>
<evidence type="ECO:0000256" key="7">
    <source>
        <dbReference type="ARBA" id="ARBA00022840"/>
    </source>
</evidence>
<keyword evidence="6 9" id="KW-0547">Nucleotide-binding</keyword>
<dbReference type="HAMAP" id="MF_00365">
    <property type="entry name" value="RecF"/>
    <property type="match status" value="1"/>
</dbReference>
<evidence type="ECO:0000256" key="4">
    <source>
        <dbReference type="ARBA" id="ARBA00022490"/>
    </source>
</evidence>
<evidence type="ECO:0000256" key="1">
    <source>
        <dbReference type="ARBA" id="ARBA00004496"/>
    </source>
</evidence>
<evidence type="ECO:0000256" key="8">
    <source>
        <dbReference type="ARBA" id="ARBA00023125"/>
    </source>
</evidence>
<name>A0A5C4S2C8_PROVB</name>
<dbReference type="InterPro" id="IPR042174">
    <property type="entry name" value="RecF_2"/>
</dbReference>
<evidence type="ECO:0000259" key="11">
    <source>
        <dbReference type="Pfam" id="PF02463"/>
    </source>
</evidence>
<dbReference type="PANTHER" id="PTHR32182">
    <property type="entry name" value="DNA REPLICATION AND REPAIR PROTEIN RECF"/>
    <property type="match status" value="1"/>
</dbReference>
<dbReference type="GO" id="GO:0006260">
    <property type="term" value="P:DNA replication"/>
    <property type="evidence" value="ECO:0007669"/>
    <property type="project" value="UniProtKB-UniRule"/>
</dbReference>
<evidence type="ECO:0000256" key="10">
    <source>
        <dbReference type="RuleBase" id="RU000578"/>
    </source>
</evidence>
<organism evidence="12 13">
    <name type="scientific">Prosthecochloris vibrioformis</name>
    <name type="common">Chlorobium vibrioforme</name>
    <dbReference type="NCBI Taxonomy" id="1098"/>
    <lineage>
        <taxon>Bacteria</taxon>
        <taxon>Pseudomonadati</taxon>
        <taxon>Chlorobiota</taxon>
        <taxon>Chlorobiia</taxon>
        <taxon>Chlorobiales</taxon>
        <taxon>Chlorobiaceae</taxon>
        <taxon>Prosthecochloris</taxon>
    </lineage>
</organism>
<dbReference type="InterPro" id="IPR018078">
    <property type="entry name" value="DNA-binding_RecF_CS"/>
</dbReference>
<comment type="function">
    <text evidence="9 10">The RecF protein is involved in DNA metabolism; it is required for DNA replication and normal SOS inducibility. RecF binds preferentially to single-stranded, linear DNA. It also seems to bind ATP.</text>
</comment>
<dbReference type="AlphaFoldDB" id="A0A5C4S2C8"/>
<proteinExistence type="inferred from homology"/>
<evidence type="ECO:0000256" key="9">
    <source>
        <dbReference type="HAMAP-Rule" id="MF_00365"/>
    </source>
</evidence>
<dbReference type="GO" id="GO:0005737">
    <property type="term" value="C:cytoplasm"/>
    <property type="evidence" value="ECO:0007669"/>
    <property type="project" value="UniProtKB-SubCell"/>
</dbReference>
<dbReference type="GO" id="GO:0005524">
    <property type="term" value="F:ATP binding"/>
    <property type="evidence" value="ECO:0007669"/>
    <property type="project" value="UniProtKB-UniRule"/>
</dbReference>
<dbReference type="NCBIfam" id="TIGR00611">
    <property type="entry name" value="recf"/>
    <property type="match status" value="1"/>
</dbReference>
<keyword evidence="9 10" id="KW-0234">DNA repair</keyword>
<comment type="caution">
    <text evidence="12">The sequence shown here is derived from an EMBL/GenBank/DDBJ whole genome shotgun (WGS) entry which is preliminary data.</text>
</comment>
<keyword evidence="9 10" id="KW-0227">DNA damage</keyword>
<dbReference type="Gene3D" id="3.40.50.300">
    <property type="entry name" value="P-loop containing nucleotide triphosphate hydrolases"/>
    <property type="match status" value="1"/>
</dbReference>
<dbReference type="Gene3D" id="1.20.1050.90">
    <property type="entry name" value="RecF/RecN/SMC, N-terminal domain"/>
    <property type="match status" value="1"/>
</dbReference>
<evidence type="ECO:0000313" key="12">
    <source>
        <dbReference type="EMBL" id="TNJ37653.1"/>
    </source>
</evidence>
<dbReference type="EMBL" id="VDCI01000001">
    <property type="protein sequence ID" value="TNJ37653.1"/>
    <property type="molecule type" value="Genomic_DNA"/>
</dbReference>
<evidence type="ECO:0000256" key="5">
    <source>
        <dbReference type="ARBA" id="ARBA00022705"/>
    </source>
</evidence>
<feature type="domain" description="RecF/RecN/SMC N-terminal" evidence="11">
    <location>
        <begin position="3"/>
        <end position="337"/>
    </location>
</feature>
<evidence type="ECO:0000313" key="13">
    <source>
        <dbReference type="Proteomes" id="UP000309544"/>
    </source>
</evidence>
<evidence type="ECO:0000256" key="6">
    <source>
        <dbReference type="ARBA" id="ARBA00022741"/>
    </source>
</evidence>
<dbReference type="InterPro" id="IPR027417">
    <property type="entry name" value="P-loop_NTPase"/>
</dbReference>